<proteinExistence type="predicted"/>
<dbReference type="EMBL" id="LR796611">
    <property type="protein sequence ID" value="CAB4154180.1"/>
    <property type="molecule type" value="Genomic_DNA"/>
</dbReference>
<evidence type="ECO:0000313" key="1">
    <source>
        <dbReference type="EMBL" id="CAB4154180.1"/>
    </source>
</evidence>
<accession>A0A6J5N3U8</accession>
<organism evidence="1">
    <name type="scientific">uncultured Caudovirales phage</name>
    <dbReference type="NCBI Taxonomy" id="2100421"/>
    <lineage>
        <taxon>Viruses</taxon>
        <taxon>Duplodnaviria</taxon>
        <taxon>Heunggongvirae</taxon>
        <taxon>Uroviricota</taxon>
        <taxon>Caudoviricetes</taxon>
        <taxon>Peduoviridae</taxon>
        <taxon>Maltschvirus</taxon>
        <taxon>Maltschvirus maltsch</taxon>
    </lineage>
</organism>
<dbReference type="Gene3D" id="3.90.550.10">
    <property type="entry name" value="Spore Coat Polysaccharide Biosynthesis Protein SpsA, Chain A"/>
    <property type="match status" value="1"/>
</dbReference>
<reference evidence="1" key="1">
    <citation type="submission" date="2020-04" db="EMBL/GenBank/DDBJ databases">
        <authorList>
            <person name="Chiriac C."/>
            <person name="Salcher M."/>
            <person name="Ghai R."/>
            <person name="Kavagutti S V."/>
        </authorList>
    </citation>
    <scope>NUCLEOTIDE SEQUENCE</scope>
</reference>
<protein>
    <recommendedName>
        <fullName evidence="2">Glycosyltransferase</fullName>
    </recommendedName>
</protein>
<evidence type="ECO:0008006" key="2">
    <source>
        <dbReference type="Google" id="ProtNLM"/>
    </source>
</evidence>
<gene>
    <name evidence="1" type="ORF">UFOVP631_3</name>
</gene>
<dbReference type="SUPFAM" id="SSF53448">
    <property type="entry name" value="Nucleotide-diphospho-sugar transferases"/>
    <property type="match status" value="1"/>
</dbReference>
<name>A0A6J5N3U8_9CAUD</name>
<sequence>MPQWWQGVKSLNRQPDAIVICHDSQNKDYVESLIPDDYKAITRPIEMEGEFADFMLAIQSKQTTDWISVCNVDDHYLAGAFDELEQADREGCDIYIDKLQIKHNGSIMEGRWIPEKLPYEMTCPGAAPIKRELFERTGGHTKGAIYDDWELYIRCVAAGAKPFHASTIRIVHDLGYGRVTMSGVGRPASNDQIGFAHIAKVRQELGF</sequence>
<dbReference type="InterPro" id="IPR029044">
    <property type="entry name" value="Nucleotide-diphossugar_trans"/>
</dbReference>